<dbReference type="HOGENOM" id="CLU_1896641_0_0_1"/>
<dbReference type="Proteomes" id="UP000009058">
    <property type="component" value="Chromosome 3"/>
</dbReference>
<dbReference type="RefSeq" id="XP_003711450.1">
    <property type="nucleotide sequence ID" value="XM_003711402.1"/>
</dbReference>
<name>G4N227_PYRO7</name>
<dbReference type="KEGG" id="mgr:MGG_16652"/>
<organism evidence="2 3">
    <name type="scientific">Pyricularia oryzae (strain 70-15 / ATCC MYA-4617 / FGSC 8958)</name>
    <name type="common">Rice blast fungus</name>
    <name type="synonym">Magnaporthe oryzae</name>
    <dbReference type="NCBI Taxonomy" id="242507"/>
    <lineage>
        <taxon>Eukaryota</taxon>
        <taxon>Fungi</taxon>
        <taxon>Dikarya</taxon>
        <taxon>Ascomycota</taxon>
        <taxon>Pezizomycotina</taxon>
        <taxon>Sordariomycetes</taxon>
        <taxon>Sordariomycetidae</taxon>
        <taxon>Magnaporthales</taxon>
        <taxon>Pyriculariaceae</taxon>
        <taxon>Pyricularia</taxon>
    </lineage>
</organism>
<dbReference type="InParanoid" id="G4N227"/>
<evidence type="ECO:0000313" key="3">
    <source>
        <dbReference type="Proteomes" id="UP000009058"/>
    </source>
</evidence>
<proteinExistence type="predicted"/>
<dbReference type="AlphaFoldDB" id="G4N227"/>
<dbReference type="EMBL" id="CM001233">
    <property type="protein sequence ID" value="EHA51643.1"/>
    <property type="molecule type" value="Genomic_DNA"/>
</dbReference>
<dbReference type="GeneID" id="12987054"/>
<protein>
    <submittedName>
        <fullName evidence="2">Uncharacterized protein</fullName>
    </submittedName>
</protein>
<gene>
    <name evidence="2" type="ORF">MGG_16652</name>
</gene>
<reference evidence="2 3" key="1">
    <citation type="journal article" date="2005" name="Nature">
        <title>The genome sequence of the rice blast fungus Magnaporthe grisea.</title>
        <authorList>
            <person name="Dean R.A."/>
            <person name="Talbot N.J."/>
            <person name="Ebbole D.J."/>
            <person name="Farman M.L."/>
            <person name="Mitchell T.K."/>
            <person name="Orbach M.J."/>
            <person name="Thon M."/>
            <person name="Kulkarni R."/>
            <person name="Xu J.R."/>
            <person name="Pan H."/>
            <person name="Read N.D."/>
            <person name="Lee Y.H."/>
            <person name="Carbone I."/>
            <person name="Brown D."/>
            <person name="Oh Y.Y."/>
            <person name="Donofrio N."/>
            <person name="Jeong J.S."/>
            <person name="Soanes D.M."/>
            <person name="Djonovic S."/>
            <person name="Kolomiets E."/>
            <person name="Rehmeyer C."/>
            <person name="Li W."/>
            <person name="Harding M."/>
            <person name="Kim S."/>
            <person name="Lebrun M.H."/>
            <person name="Bohnert H."/>
            <person name="Coughlan S."/>
            <person name="Butler J."/>
            <person name="Calvo S."/>
            <person name="Ma L.J."/>
            <person name="Nicol R."/>
            <person name="Purcell S."/>
            <person name="Nusbaum C."/>
            <person name="Galagan J.E."/>
            <person name="Birren B.W."/>
        </authorList>
    </citation>
    <scope>NUCLEOTIDE SEQUENCE [LARGE SCALE GENOMIC DNA]</scope>
    <source>
        <strain evidence="3">70-15 / ATCC MYA-4617 / FGSC 8958</strain>
    </source>
</reference>
<reference key="2">
    <citation type="submission" date="2011-05" db="EMBL/GenBank/DDBJ databases">
        <title>The Genome Sequence of Magnaporthe oryzae 70-15.</title>
        <authorList>
            <consortium name="The Broad Institute Genome Sequencing Platform"/>
            <person name="Ma L.-J."/>
            <person name="Dead R."/>
            <person name="Young S.K."/>
            <person name="Zeng Q."/>
            <person name="Gargeya S."/>
            <person name="Fitzgerald M."/>
            <person name="Haas B."/>
            <person name="Abouelleil A."/>
            <person name="Alvarado L."/>
            <person name="Arachchi H.M."/>
            <person name="Berlin A."/>
            <person name="Brown A."/>
            <person name="Chapman S.B."/>
            <person name="Chen Z."/>
            <person name="Dunbar C."/>
            <person name="Freedman E."/>
            <person name="Gearin G."/>
            <person name="Gellesch M."/>
            <person name="Goldberg J."/>
            <person name="Griggs A."/>
            <person name="Gujja S."/>
            <person name="Heiman D."/>
            <person name="Howarth C."/>
            <person name="Larson L."/>
            <person name="Lui A."/>
            <person name="MacDonald P.J.P."/>
            <person name="Mehta T."/>
            <person name="Montmayeur A."/>
            <person name="Murphy C."/>
            <person name="Neiman D."/>
            <person name="Pearson M."/>
            <person name="Priest M."/>
            <person name="Roberts A."/>
            <person name="Saif S."/>
            <person name="Shea T."/>
            <person name="Shenoy N."/>
            <person name="Sisk P."/>
            <person name="Stolte C."/>
            <person name="Sykes S."/>
            <person name="Yandava C."/>
            <person name="Wortman J."/>
            <person name="Nusbaum C."/>
            <person name="Birren B."/>
        </authorList>
    </citation>
    <scope>NUCLEOTIDE SEQUENCE</scope>
    <source>
        <strain>70-15</strain>
    </source>
</reference>
<dbReference type="VEuPathDB" id="FungiDB:MGG_16652"/>
<sequence length="134" mass="15001">MPQFVPKTRASANMKIEPRLVAGTVDLLLVRPNWQKTQNHRKTVLERQERPVTGMTEVLVQQILSSLPSSPEPALEQNHREAQLLSPKQPARLGGQEKARKASTALQLRDPHDRSAQVDHQPPSPGSSLKQVQR</sequence>
<feature type="region of interest" description="Disordered" evidence="1">
    <location>
        <begin position="65"/>
        <end position="134"/>
    </location>
</feature>
<evidence type="ECO:0000256" key="1">
    <source>
        <dbReference type="SAM" id="MobiDB-lite"/>
    </source>
</evidence>
<feature type="compositionally biased region" description="Low complexity" evidence="1">
    <location>
        <begin position="65"/>
        <end position="76"/>
    </location>
</feature>
<accession>G4N227</accession>
<keyword evidence="3" id="KW-1185">Reference proteome</keyword>
<evidence type="ECO:0000313" key="2">
    <source>
        <dbReference type="EMBL" id="EHA51643.1"/>
    </source>
</evidence>